<feature type="transmembrane region" description="Helical" evidence="1">
    <location>
        <begin position="104"/>
        <end position="123"/>
    </location>
</feature>
<protein>
    <submittedName>
        <fullName evidence="2">Uncharacterized protein</fullName>
    </submittedName>
</protein>
<dbReference type="Proteomes" id="UP001501612">
    <property type="component" value="Unassembled WGS sequence"/>
</dbReference>
<proteinExistence type="predicted"/>
<accession>A0ABP5B433</accession>
<keyword evidence="1" id="KW-0472">Membrane</keyword>
<keyword evidence="3" id="KW-1185">Reference proteome</keyword>
<organism evidence="2 3">
    <name type="scientific">Nocardioides lentus</name>
    <dbReference type="NCBI Taxonomy" id="338077"/>
    <lineage>
        <taxon>Bacteria</taxon>
        <taxon>Bacillati</taxon>
        <taxon>Actinomycetota</taxon>
        <taxon>Actinomycetes</taxon>
        <taxon>Propionibacteriales</taxon>
        <taxon>Nocardioidaceae</taxon>
        <taxon>Nocardioides</taxon>
    </lineage>
</organism>
<evidence type="ECO:0000313" key="2">
    <source>
        <dbReference type="EMBL" id="GAA1930067.1"/>
    </source>
</evidence>
<sequence>MRNRKAMPKVSAMESNEILRQELREAERGEALGWTGYRFPAWTPLAMGVWATTFTLGLAYVDGTLGTVWSLVHLVVVLGYLGWDHRTQAAYPSYGGTVPREYHRPTAALFAAPVVLIPVAFLLGYYVAGWVAAVFIGVTWGLAVWLYNRAYARASAAVRARLA</sequence>
<reference evidence="3" key="1">
    <citation type="journal article" date="2019" name="Int. J. Syst. Evol. Microbiol.">
        <title>The Global Catalogue of Microorganisms (GCM) 10K type strain sequencing project: providing services to taxonomists for standard genome sequencing and annotation.</title>
        <authorList>
            <consortium name="The Broad Institute Genomics Platform"/>
            <consortium name="The Broad Institute Genome Sequencing Center for Infectious Disease"/>
            <person name="Wu L."/>
            <person name="Ma J."/>
        </authorList>
    </citation>
    <scope>NUCLEOTIDE SEQUENCE [LARGE SCALE GENOMIC DNA]</scope>
    <source>
        <strain evidence="3">JCM 14046</strain>
    </source>
</reference>
<feature type="transmembrane region" description="Helical" evidence="1">
    <location>
        <begin position="67"/>
        <end position="83"/>
    </location>
</feature>
<keyword evidence="1" id="KW-0812">Transmembrane</keyword>
<gene>
    <name evidence="2" type="ORF">GCM10009737_34970</name>
</gene>
<comment type="caution">
    <text evidence="2">The sequence shown here is derived from an EMBL/GenBank/DDBJ whole genome shotgun (WGS) entry which is preliminary data.</text>
</comment>
<feature type="transmembrane region" description="Helical" evidence="1">
    <location>
        <begin position="129"/>
        <end position="147"/>
    </location>
</feature>
<evidence type="ECO:0000313" key="3">
    <source>
        <dbReference type="Proteomes" id="UP001501612"/>
    </source>
</evidence>
<feature type="transmembrane region" description="Helical" evidence="1">
    <location>
        <begin position="41"/>
        <end position="61"/>
    </location>
</feature>
<name>A0ABP5B433_9ACTN</name>
<dbReference type="EMBL" id="BAAAMY010000014">
    <property type="protein sequence ID" value="GAA1930067.1"/>
    <property type="molecule type" value="Genomic_DNA"/>
</dbReference>
<keyword evidence="1" id="KW-1133">Transmembrane helix</keyword>
<evidence type="ECO:0000256" key="1">
    <source>
        <dbReference type="SAM" id="Phobius"/>
    </source>
</evidence>